<accession>A0ABT9GX01</accession>
<dbReference type="NCBIfam" id="NF002058">
    <property type="entry name" value="PRK00888.1"/>
    <property type="match status" value="1"/>
</dbReference>
<keyword evidence="6 7" id="KW-0131">Cell cycle</keyword>
<evidence type="ECO:0000256" key="3">
    <source>
        <dbReference type="ARBA" id="ARBA00022692"/>
    </source>
</evidence>
<evidence type="ECO:0000313" key="9">
    <source>
        <dbReference type="EMBL" id="MDP4535493.1"/>
    </source>
</evidence>
<keyword evidence="5 7" id="KW-0472">Membrane</keyword>
<organism evidence="9 10">
    <name type="scientific">Alkalimonas collagenimarina</name>
    <dbReference type="NCBI Taxonomy" id="400390"/>
    <lineage>
        <taxon>Bacteria</taxon>
        <taxon>Pseudomonadati</taxon>
        <taxon>Pseudomonadota</taxon>
        <taxon>Gammaproteobacteria</taxon>
        <taxon>Alkalimonas</taxon>
    </lineage>
</organism>
<dbReference type="GO" id="GO:0051301">
    <property type="term" value="P:cell division"/>
    <property type="evidence" value="ECO:0007669"/>
    <property type="project" value="UniProtKB-KW"/>
</dbReference>
<feature type="region of interest" description="Disordered" evidence="8">
    <location>
        <begin position="93"/>
        <end position="119"/>
    </location>
</feature>
<feature type="topological domain" description="Periplasmic" evidence="7">
    <location>
        <begin position="22"/>
        <end position="119"/>
    </location>
</feature>
<comment type="similarity">
    <text evidence="7">Belongs to the FtsB family.</text>
</comment>
<dbReference type="Proteomes" id="UP001231616">
    <property type="component" value="Unassembled WGS sequence"/>
</dbReference>
<evidence type="ECO:0000256" key="1">
    <source>
        <dbReference type="ARBA" id="ARBA00022475"/>
    </source>
</evidence>
<keyword evidence="3 7" id="KW-0812">Transmembrane</keyword>
<evidence type="ECO:0000256" key="7">
    <source>
        <dbReference type="HAMAP-Rule" id="MF_00599"/>
    </source>
</evidence>
<dbReference type="PANTHER" id="PTHR37485">
    <property type="entry name" value="CELL DIVISION PROTEIN FTSB"/>
    <property type="match status" value="1"/>
</dbReference>
<dbReference type="InterPro" id="IPR023081">
    <property type="entry name" value="Cell_div_FtsB"/>
</dbReference>
<evidence type="ECO:0000256" key="8">
    <source>
        <dbReference type="SAM" id="MobiDB-lite"/>
    </source>
</evidence>
<keyword evidence="4 7" id="KW-1133">Transmembrane helix</keyword>
<comment type="subcellular location">
    <subcellularLocation>
        <location evidence="7">Cell inner membrane</location>
        <topology evidence="7">Single-pass type II membrane protein</topology>
    </subcellularLocation>
    <text evidence="7">Localizes to the division septum.</text>
</comment>
<evidence type="ECO:0000256" key="2">
    <source>
        <dbReference type="ARBA" id="ARBA00022618"/>
    </source>
</evidence>
<evidence type="ECO:0000256" key="5">
    <source>
        <dbReference type="ARBA" id="ARBA00023136"/>
    </source>
</evidence>
<evidence type="ECO:0000256" key="4">
    <source>
        <dbReference type="ARBA" id="ARBA00022989"/>
    </source>
</evidence>
<dbReference type="PANTHER" id="PTHR37485:SF1">
    <property type="entry name" value="CELL DIVISION PROTEIN FTSB"/>
    <property type="match status" value="1"/>
</dbReference>
<keyword evidence="1 7" id="KW-1003">Cell membrane</keyword>
<evidence type="ECO:0000313" key="10">
    <source>
        <dbReference type="Proteomes" id="UP001231616"/>
    </source>
</evidence>
<dbReference type="InterPro" id="IPR007060">
    <property type="entry name" value="FtsL/DivIC"/>
</dbReference>
<feature type="coiled-coil region" evidence="7">
    <location>
        <begin position="36"/>
        <end position="74"/>
    </location>
</feature>
<comment type="caution">
    <text evidence="9">The sequence shown here is derived from an EMBL/GenBank/DDBJ whole genome shotgun (WGS) entry which is preliminary data.</text>
</comment>
<reference evidence="9 10" key="1">
    <citation type="submission" date="2023-08" db="EMBL/GenBank/DDBJ databases">
        <authorList>
            <person name="Joshi A."/>
            <person name="Thite S."/>
        </authorList>
    </citation>
    <scope>NUCLEOTIDE SEQUENCE [LARGE SCALE GENOMIC DNA]</scope>
    <source>
        <strain evidence="9 10">AC40</strain>
    </source>
</reference>
<comment type="function">
    <text evidence="7">Essential cell division protein. May link together the upstream cell division proteins, which are predominantly cytoplasmic, with the downstream cell division proteins, which are predominantly periplasmic.</text>
</comment>
<feature type="topological domain" description="Cytoplasmic" evidence="7">
    <location>
        <begin position="1"/>
        <end position="3"/>
    </location>
</feature>
<dbReference type="EMBL" id="JAUZVZ010000005">
    <property type="protein sequence ID" value="MDP4535493.1"/>
    <property type="molecule type" value="Genomic_DNA"/>
</dbReference>
<dbReference type="HAMAP" id="MF_00599">
    <property type="entry name" value="FtsB"/>
    <property type="match status" value="1"/>
</dbReference>
<gene>
    <name evidence="7 9" type="primary">ftsB</name>
    <name evidence="9" type="ORF">Q3O60_04720</name>
</gene>
<keyword evidence="2 7" id="KW-0132">Cell division</keyword>
<keyword evidence="7" id="KW-0175">Coiled coil</keyword>
<keyword evidence="7" id="KW-0997">Cell inner membrane</keyword>
<dbReference type="Pfam" id="PF04977">
    <property type="entry name" value="DivIC"/>
    <property type="match status" value="1"/>
</dbReference>
<name>A0ABT9GX01_9GAMM</name>
<protein>
    <recommendedName>
        <fullName evidence="7">Cell division protein FtsB</fullName>
    </recommendedName>
</protein>
<evidence type="ECO:0000256" key="6">
    <source>
        <dbReference type="ARBA" id="ARBA00023306"/>
    </source>
</evidence>
<comment type="subunit">
    <text evidence="7">Part of a complex composed of FtsB, FtsL and FtsQ.</text>
</comment>
<sequence>MRLLTLALLILFALLQYRLWFGQHSVSDYLQRKSELEQQQMANEELAKRNRLLLADVNDLRQGLEAIEERARNELGLIRDDEIFFRIVSEPQLPANDSADPTNHALPLLPSINEPESQP</sequence>
<proteinExistence type="inferred from homology"/>
<keyword evidence="10" id="KW-1185">Reference proteome</keyword>